<dbReference type="Proteomes" id="UP000051324">
    <property type="component" value="Unassembled WGS sequence"/>
</dbReference>
<proteinExistence type="predicted"/>
<evidence type="ECO:0000256" key="2">
    <source>
        <dbReference type="SAM" id="Phobius"/>
    </source>
</evidence>
<keyword evidence="4" id="KW-1185">Reference proteome</keyword>
<dbReference type="PANTHER" id="PTHR40027">
    <property type="entry name" value="CELL DIVISION PROTEIN DIVIC"/>
    <property type="match status" value="1"/>
</dbReference>
<comment type="caution">
    <text evidence="3">The sequence shown here is derived from an EMBL/GenBank/DDBJ whole genome shotgun (WGS) entry which is preliminary data.</text>
</comment>
<evidence type="ECO:0000313" key="4">
    <source>
        <dbReference type="Proteomes" id="UP000051324"/>
    </source>
</evidence>
<dbReference type="AlphaFoldDB" id="A0A0R1U0S5"/>
<name>A0A0R1U0S5_9LACO</name>
<reference evidence="3 4" key="1">
    <citation type="journal article" date="2015" name="Genome Announc.">
        <title>Expanding the biotechnology potential of lactobacilli through comparative genomics of 213 strains and associated genera.</title>
        <authorList>
            <person name="Sun Z."/>
            <person name="Harris H.M."/>
            <person name="McCann A."/>
            <person name="Guo C."/>
            <person name="Argimon S."/>
            <person name="Zhang W."/>
            <person name="Yang X."/>
            <person name="Jeffery I.B."/>
            <person name="Cooney J.C."/>
            <person name="Kagawa T.F."/>
            <person name="Liu W."/>
            <person name="Song Y."/>
            <person name="Salvetti E."/>
            <person name="Wrobel A."/>
            <person name="Rasinkangas P."/>
            <person name="Parkhill J."/>
            <person name="Rea M.C."/>
            <person name="O'Sullivan O."/>
            <person name="Ritari J."/>
            <person name="Douillard F.P."/>
            <person name="Paul Ross R."/>
            <person name="Yang R."/>
            <person name="Briner A.E."/>
            <person name="Felis G.E."/>
            <person name="de Vos W.M."/>
            <person name="Barrangou R."/>
            <person name="Klaenhammer T.R."/>
            <person name="Caufield P.W."/>
            <person name="Cui Y."/>
            <person name="Zhang H."/>
            <person name="O'Toole P.W."/>
        </authorList>
    </citation>
    <scope>NUCLEOTIDE SEQUENCE [LARGE SCALE GENOMIC DNA]</scope>
    <source>
        <strain evidence="3 4">DSM 16634</strain>
    </source>
</reference>
<keyword evidence="2" id="KW-1133">Transmembrane helix</keyword>
<keyword evidence="2" id="KW-0812">Transmembrane</keyword>
<evidence type="ECO:0008006" key="5">
    <source>
        <dbReference type="Google" id="ProtNLM"/>
    </source>
</evidence>
<dbReference type="InterPro" id="IPR007060">
    <property type="entry name" value="FtsL/DivIC"/>
</dbReference>
<sequence length="137" mass="16056">MKKNQNQKKIRVIDNEYYRQKVADKERTTTKNKQLKRHKLIMRTIMFAAIVVLGVGIFQTGRNLWQAHAVKQQTQTAQKNLKKITKENSSLKIRVKQLNNQDYLEKLIREKYYYSKDGETIYNLPTESSSSSASSTK</sequence>
<keyword evidence="1" id="KW-0175">Coiled coil</keyword>
<keyword evidence="2" id="KW-0472">Membrane</keyword>
<dbReference type="PATRIC" id="fig|1423724.4.peg.400"/>
<dbReference type="EMBL" id="AZFT01000009">
    <property type="protein sequence ID" value="KRL87088.1"/>
    <property type="molecule type" value="Genomic_DNA"/>
</dbReference>
<dbReference type="RefSeq" id="WP_025087925.1">
    <property type="nucleotide sequence ID" value="NZ_AZFT01000009.1"/>
</dbReference>
<organism evidence="3 4">
    <name type="scientific">Ligilactobacillus apodemi DSM 16634 = JCM 16172</name>
    <dbReference type="NCBI Taxonomy" id="1423724"/>
    <lineage>
        <taxon>Bacteria</taxon>
        <taxon>Bacillati</taxon>
        <taxon>Bacillota</taxon>
        <taxon>Bacilli</taxon>
        <taxon>Lactobacillales</taxon>
        <taxon>Lactobacillaceae</taxon>
        <taxon>Ligilactobacillus</taxon>
    </lineage>
</organism>
<dbReference type="Pfam" id="PF04977">
    <property type="entry name" value="DivIC"/>
    <property type="match status" value="1"/>
</dbReference>
<dbReference type="GO" id="GO:0051301">
    <property type="term" value="P:cell division"/>
    <property type="evidence" value="ECO:0007669"/>
    <property type="project" value="InterPro"/>
</dbReference>
<evidence type="ECO:0000256" key="1">
    <source>
        <dbReference type="SAM" id="Coils"/>
    </source>
</evidence>
<accession>A0A0R1U0S5</accession>
<dbReference type="STRING" id="1423724.FC32_GL000381"/>
<evidence type="ECO:0000313" key="3">
    <source>
        <dbReference type="EMBL" id="KRL87088.1"/>
    </source>
</evidence>
<dbReference type="PANTHER" id="PTHR40027:SF1">
    <property type="entry name" value="CELL DIVISION PROTEIN DIVIC"/>
    <property type="match status" value="1"/>
</dbReference>
<dbReference type="OrthoDB" id="2151746at2"/>
<dbReference type="InterPro" id="IPR039076">
    <property type="entry name" value="DivIC"/>
</dbReference>
<dbReference type="eggNOG" id="COG2919">
    <property type="taxonomic scope" value="Bacteria"/>
</dbReference>
<feature type="coiled-coil region" evidence="1">
    <location>
        <begin position="67"/>
        <end position="101"/>
    </location>
</feature>
<gene>
    <name evidence="3" type="ORF">FC32_GL000381</name>
</gene>
<protein>
    <recommendedName>
        <fullName evidence="5">Cell division protein DIVIC</fullName>
    </recommendedName>
</protein>
<feature type="transmembrane region" description="Helical" evidence="2">
    <location>
        <begin position="40"/>
        <end position="58"/>
    </location>
</feature>